<dbReference type="PROSITE" id="PS01180">
    <property type="entry name" value="CUB"/>
    <property type="match status" value="1"/>
</dbReference>
<comment type="caution">
    <text evidence="2">Lacks conserved residue(s) required for the propagation of feature annotation.</text>
</comment>
<dbReference type="InterPro" id="IPR000859">
    <property type="entry name" value="CUB_dom"/>
</dbReference>
<protein>
    <recommendedName>
        <fullName evidence="3">CUB domain-containing protein</fullName>
    </recommendedName>
</protein>
<dbReference type="OrthoDB" id="5955942at2759"/>
<keyword evidence="5" id="KW-1185">Reference proteome</keyword>
<accession>A0A9W9YQ69</accession>
<evidence type="ECO:0000313" key="5">
    <source>
        <dbReference type="Proteomes" id="UP001163046"/>
    </source>
</evidence>
<proteinExistence type="predicted"/>
<dbReference type="InterPro" id="IPR035914">
    <property type="entry name" value="Sperma_CUB_dom_sf"/>
</dbReference>
<evidence type="ECO:0000256" key="1">
    <source>
        <dbReference type="ARBA" id="ARBA00023157"/>
    </source>
</evidence>
<dbReference type="Proteomes" id="UP001163046">
    <property type="component" value="Unassembled WGS sequence"/>
</dbReference>
<evidence type="ECO:0000259" key="3">
    <source>
        <dbReference type="PROSITE" id="PS01180"/>
    </source>
</evidence>
<keyword evidence="1" id="KW-1015">Disulfide bond</keyword>
<organism evidence="4 5">
    <name type="scientific">Desmophyllum pertusum</name>
    <dbReference type="NCBI Taxonomy" id="174260"/>
    <lineage>
        <taxon>Eukaryota</taxon>
        <taxon>Metazoa</taxon>
        <taxon>Cnidaria</taxon>
        <taxon>Anthozoa</taxon>
        <taxon>Hexacorallia</taxon>
        <taxon>Scleractinia</taxon>
        <taxon>Caryophylliina</taxon>
        <taxon>Caryophylliidae</taxon>
        <taxon>Desmophyllum</taxon>
    </lineage>
</organism>
<dbReference type="EMBL" id="MU827307">
    <property type="protein sequence ID" value="KAJ7362195.1"/>
    <property type="molecule type" value="Genomic_DNA"/>
</dbReference>
<dbReference type="AlphaFoldDB" id="A0A9W9YQ69"/>
<name>A0A9W9YQ69_9CNID</name>
<comment type="caution">
    <text evidence="4">The sequence shown here is derived from an EMBL/GenBank/DDBJ whole genome shotgun (WGS) entry which is preliminary data.</text>
</comment>
<evidence type="ECO:0000313" key="4">
    <source>
        <dbReference type="EMBL" id="KAJ7362195.1"/>
    </source>
</evidence>
<evidence type="ECO:0000256" key="2">
    <source>
        <dbReference type="PROSITE-ProRule" id="PRU00059"/>
    </source>
</evidence>
<sequence length="102" mass="11403">MVYTELRAGEMPYSVAPVLARYCGYDSPPPLVTSDSGKLWVRYKSMRQILSNYLVTATAITAIQASPSMALNGTVGFIGLLPMERCKQRHDGKKMMMMMMMD</sequence>
<gene>
    <name evidence="4" type="ORF">OS493_013292</name>
</gene>
<dbReference type="SUPFAM" id="SSF49854">
    <property type="entry name" value="Spermadhesin, CUB domain"/>
    <property type="match status" value="1"/>
</dbReference>
<reference evidence="4" key="1">
    <citation type="submission" date="2023-01" db="EMBL/GenBank/DDBJ databases">
        <title>Genome assembly of the deep-sea coral Lophelia pertusa.</title>
        <authorList>
            <person name="Herrera S."/>
            <person name="Cordes E."/>
        </authorList>
    </citation>
    <scope>NUCLEOTIDE SEQUENCE</scope>
    <source>
        <strain evidence="4">USNM1676648</strain>
        <tissue evidence="4">Polyp</tissue>
    </source>
</reference>
<feature type="domain" description="CUB" evidence="3">
    <location>
        <begin position="1"/>
        <end position="60"/>
    </location>
</feature>